<dbReference type="GeneID" id="13797330"/>
<organism evidence="1 2">
    <name type="scientific">Nitrososphaera gargensis (strain Ga9.2)</name>
    <dbReference type="NCBI Taxonomy" id="1237085"/>
    <lineage>
        <taxon>Archaea</taxon>
        <taxon>Nitrososphaerota</taxon>
        <taxon>Nitrososphaeria</taxon>
        <taxon>Nitrososphaerales</taxon>
        <taxon>Nitrososphaeraceae</taxon>
        <taxon>Nitrososphaera</taxon>
    </lineage>
</organism>
<protein>
    <submittedName>
        <fullName evidence="1">Uncharacterized protein</fullName>
    </submittedName>
</protein>
<gene>
    <name evidence="1" type="ordered locus">Ngar_c35190</name>
</gene>
<dbReference type="HOGENOM" id="CLU_2949429_0_0_2"/>
<dbReference type="RefSeq" id="WP_015020964.1">
    <property type="nucleotide sequence ID" value="NC_018719.1"/>
</dbReference>
<dbReference type="EMBL" id="CP002408">
    <property type="protein sequence ID" value="AFU60432.1"/>
    <property type="molecule type" value="Genomic_DNA"/>
</dbReference>
<keyword evidence="2" id="KW-1185">Reference proteome</keyword>
<name>K0IMN3_NITGG</name>
<dbReference type="KEGG" id="nga:Ngar_c35190"/>
<dbReference type="BioCyc" id="CNIT1237085:G1324-3520-MONOMER"/>
<dbReference type="AlphaFoldDB" id="K0IMN3"/>
<proteinExistence type="predicted"/>
<evidence type="ECO:0000313" key="1">
    <source>
        <dbReference type="EMBL" id="AFU60432.1"/>
    </source>
</evidence>
<accession>K0IMN3</accession>
<sequence>MSLDDNDELAYLWTKVKFVQRYMSKNNCTFEVAEREFHTWIEGLMDSRIERANKMLNSR</sequence>
<evidence type="ECO:0000313" key="2">
    <source>
        <dbReference type="Proteomes" id="UP000008037"/>
    </source>
</evidence>
<reference evidence="1 2" key="1">
    <citation type="journal article" date="2012" name="Environ. Microbiol.">
        <title>The genome of the ammonia-oxidizing Candidatus Nitrososphaera gargensis: insights into metabolic versatility and environmental adaptations.</title>
        <authorList>
            <person name="Spang A."/>
            <person name="Poehlein A."/>
            <person name="Offre P."/>
            <person name="Zumbragel S."/>
            <person name="Haider S."/>
            <person name="Rychlik N."/>
            <person name="Nowka B."/>
            <person name="Schmeisser C."/>
            <person name="Lebedeva E.V."/>
            <person name="Rattei T."/>
            <person name="Bohm C."/>
            <person name="Schmid M."/>
            <person name="Galushko A."/>
            <person name="Hatzenpichler R."/>
            <person name="Weinmaier T."/>
            <person name="Daniel R."/>
            <person name="Schleper C."/>
            <person name="Spieck E."/>
            <person name="Streit W."/>
            <person name="Wagner M."/>
        </authorList>
    </citation>
    <scope>NUCLEOTIDE SEQUENCE [LARGE SCALE GENOMIC DNA]</scope>
    <source>
        <strain evidence="2">Ga9.2</strain>
    </source>
</reference>
<dbReference type="InParanoid" id="K0IMN3"/>
<dbReference type="Proteomes" id="UP000008037">
    <property type="component" value="Chromosome"/>
</dbReference>
<dbReference type="OrthoDB" id="373709at2157"/>